<keyword evidence="7" id="KW-0460">Magnesium</keyword>
<dbReference type="PANTHER" id="PTHR47788:SF1">
    <property type="entry name" value="A-ADDING TRNA NUCLEOTIDYLTRANSFERASE"/>
    <property type="match status" value="1"/>
</dbReference>
<dbReference type="InterPro" id="IPR038763">
    <property type="entry name" value="DHH_sf"/>
</dbReference>
<keyword evidence="4" id="KW-0808">Transferase</keyword>
<gene>
    <name evidence="11" type="ORF">DSLASN_10440</name>
</gene>
<evidence type="ECO:0000256" key="3">
    <source>
        <dbReference type="ARBA" id="ARBA00022694"/>
    </source>
</evidence>
<evidence type="ECO:0000256" key="1">
    <source>
        <dbReference type="ARBA" id="ARBA00001946"/>
    </source>
</evidence>
<feature type="domain" description="CBS" evidence="10">
    <location>
        <begin position="378"/>
        <end position="433"/>
    </location>
</feature>
<name>A0ABN6EYM8_9BACT</name>
<dbReference type="SUPFAM" id="SSF54631">
    <property type="entry name" value="CBS-domain pair"/>
    <property type="match status" value="1"/>
</dbReference>
<accession>A0ABN6EYM8</accession>
<evidence type="ECO:0000256" key="4">
    <source>
        <dbReference type="ARBA" id="ARBA00022695"/>
    </source>
</evidence>
<dbReference type="InterPro" id="IPR046342">
    <property type="entry name" value="CBS_dom_sf"/>
</dbReference>
<dbReference type="Proteomes" id="UP001320148">
    <property type="component" value="Chromosome"/>
</dbReference>
<proteinExistence type="inferred from homology"/>
<comment type="cofactor">
    <cofactor evidence="1">
        <name>Mg(2+)</name>
        <dbReference type="ChEBI" id="CHEBI:18420"/>
    </cofactor>
</comment>
<dbReference type="InterPro" id="IPR003156">
    <property type="entry name" value="DHHA1_dom"/>
</dbReference>
<dbReference type="CDD" id="cd04595">
    <property type="entry name" value="CBS_pair_DHH_polyA_Pol_assoc"/>
    <property type="match status" value="1"/>
</dbReference>
<dbReference type="SMART" id="SM00116">
    <property type="entry name" value="CBS"/>
    <property type="match status" value="2"/>
</dbReference>
<evidence type="ECO:0000256" key="5">
    <source>
        <dbReference type="ARBA" id="ARBA00022723"/>
    </source>
</evidence>
<dbReference type="Gene3D" id="3.10.580.10">
    <property type="entry name" value="CBS-domain"/>
    <property type="match status" value="1"/>
</dbReference>
<keyword evidence="6" id="KW-0547">Nucleotide-binding</keyword>
<evidence type="ECO:0000256" key="9">
    <source>
        <dbReference type="PROSITE-ProRule" id="PRU00703"/>
    </source>
</evidence>
<sequence>MQIVTTHKGTDFDGLASLIAATMIYPDAVPVLPKSVNANVRAFMAIHKDLFEILHPREINYDEVTQLIVVDANTWKRLEGVNALKDRDDIVIHIWDHHDGGDIDADMVRNEGYGSTVTHLILELESRRMMLTPMLATLFLMGIYEDTGCLSYPSTKPEDARAVAWLLDRKADLNVLGGFLRQAYGEKQKSVLFEMMKNPERRRVNGYNLSFASVPIEGHVANLSVVVNMFLDLENSDGAFGVFFDEEAGKCMIIGRGKAENLDMGKLMRNLGGGGHPGAGAAQFKSDFHNPDAVFTMICNLVENDQVASVQLGDIMSFPVVSVETTTPMEDLGVLLREKGCTGVPVTDDGKVVGVISRRDFKKIRKEAQLKSPVKAYMTPSVVEIDSERSPLEAARLMIKHDIGRVPVVEDGQMIGIVTRTDVMRYYYDLVPD</sequence>
<feature type="domain" description="CBS" evidence="10">
    <location>
        <begin position="316"/>
        <end position="372"/>
    </location>
</feature>
<evidence type="ECO:0000256" key="2">
    <source>
        <dbReference type="ARBA" id="ARBA00007265"/>
    </source>
</evidence>
<dbReference type="PROSITE" id="PS51371">
    <property type="entry name" value="CBS"/>
    <property type="match status" value="2"/>
</dbReference>
<evidence type="ECO:0000256" key="7">
    <source>
        <dbReference type="ARBA" id="ARBA00022842"/>
    </source>
</evidence>
<reference evidence="11 12" key="1">
    <citation type="submission" date="2021-02" db="EMBL/GenBank/DDBJ databases">
        <title>Complete genome of Desulfoluna sp. strain ASN36.</title>
        <authorList>
            <person name="Takahashi A."/>
            <person name="Kojima H."/>
            <person name="Fukui M."/>
        </authorList>
    </citation>
    <scope>NUCLEOTIDE SEQUENCE [LARGE SCALE GENOMIC DNA]</scope>
    <source>
        <strain evidence="11 12">ASN36</strain>
    </source>
</reference>
<dbReference type="Pfam" id="PF00571">
    <property type="entry name" value="CBS"/>
    <property type="match status" value="2"/>
</dbReference>
<dbReference type="EMBL" id="AP024488">
    <property type="protein sequence ID" value="BCS95412.1"/>
    <property type="molecule type" value="Genomic_DNA"/>
</dbReference>
<comment type="similarity">
    <text evidence="2">Belongs to the tRNA nucleotidyltransferase/poly(A) polymerase family.</text>
</comment>
<keyword evidence="9" id="KW-0129">CBS domain</keyword>
<evidence type="ECO:0000259" key="10">
    <source>
        <dbReference type="PROSITE" id="PS51371"/>
    </source>
</evidence>
<dbReference type="RefSeq" id="WP_236891661.1">
    <property type="nucleotide sequence ID" value="NZ_AP024488.1"/>
</dbReference>
<organism evidence="11 12">
    <name type="scientific">Desulfoluna limicola</name>
    <dbReference type="NCBI Taxonomy" id="2810562"/>
    <lineage>
        <taxon>Bacteria</taxon>
        <taxon>Pseudomonadati</taxon>
        <taxon>Thermodesulfobacteriota</taxon>
        <taxon>Desulfobacteria</taxon>
        <taxon>Desulfobacterales</taxon>
        <taxon>Desulfolunaceae</taxon>
        <taxon>Desulfoluna</taxon>
    </lineage>
</organism>
<evidence type="ECO:0000313" key="11">
    <source>
        <dbReference type="EMBL" id="BCS95412.1"/>
    </source>
</evidence>
<dbReference type="Pfam" id="PF02272">
    <property type="entry name" value="DHHA1"/>
    <property type="match status" value="1"/>
</dbReference>
<dbReference type="PANTHER" id="PTHR47788">
    <property type="entry name" value="POLYA POLYMERASE"/>
    <property type="match status" value="1"/>
</dbReference>
<evidence type="ECO:0000256" key="6">
    <source>
        <dbReference type="ARBA" id="ARBA00022741"/>
    </source>
</evidence>
<keyword evidence="5" id="KW-0479">Metal-binding</keyword>
<keyword evidence="12" id="KW-1185">Reference proteome</keyword>
<keyword evidence="8" id="KW-0694">RNA-binding</keyword>
<keyword evidence="4" id="KW-0548">Nucleotidyltransferase</keyword>
<dbReference type="Gene3D" id="3.10.310.30">
    <property type="match status" value="1"/>
</dbReference>
<dbReference type="InterPro" id="IPR052390">
    <property type="entry name" value="tRNA_nt/polyA_polymerase"/>
</dbReference>
<evidence type="ECO:0000256" key="8">
    <source>
        <dbReference type="ARBA" id="ARBA00022884"/>
    </source>
</evidence>
<dbReference type="InterPro" id="IPR000644">
    <property type="entry name" value="CBS_dom"/>
</dbReference>
<protein>
    <recommendedName>
        <fullName evidence="10">CBS domain-containing protein</fullName>
    </recommendedName>
</protein>
<evidence type="ECO:0000313" key="12">
    <source>
        <dbReference type="Proteomes" id="UP001320148"/>
    </source>
</evidence>
<dbReference type="Pfam" id="PF01368">
    <property type="entry name" value="DHH"/>
    <property type="match status" value="1"/>
</dbReference>
<dbReference type="InterPro" id="IPR001667">
    <property type="entry name" value="DDH_dom"/>
</dbReference>
<keyword evidence="3" id="KW-0819">tRNA processing</keyword>
<dbReference type="SUPFAM" id="SSF64182">
    <property type="entry name" value="DHH phosphoesterases"/>
    <property type="match status" value="1"/>
</dbReference>
<dbReference type="Gene3D" id="3.90.1640.10">
    <property type="entry name" value="inorganic pyrophosphatase (n-terminal core)"/>
    <property type="match status" value="1"/>
</dbReference>